<protein>
    <recommendedName>
        <fullName evidence="2">Ty3 transposon capsid-like protein domain-containing protein</fullName>
    </recommendedName>
</protein>
<evidence type="ECO:0000313" key="3">
    <source>
        <dbReference type="EMBL" id="CCE92542.1"/>
    </source>
</evidence>
<dbReference type="Proteomes" id="UP000005627">
    <property type="component" value="Chromosome 5"/>
</dbReference>
<gene>
    <name evidence="3" type="primary">TDEL0E02990</name>
    <name evidence="3" type="ORF">TDEL_0E02990</name>
</gene>
<name>G8ZV98_TORDE</name>
<feature type="region of interest" description="Disordered" evidence="1">
    <location>
        <begin position="149"/>
        <end position="175"/>
    </location>
</feature>
<dbReference type="EMBL" id="HE616746">
    <property type="protein sequence ID" value="CCE92542.1"/>
    <property type="molecule type" value="Genomic_DNA"/>
</dbReference>
<feature type="domain" description="Ty3 transposon capsid-like protein" evidence="2">
    <location>
        <begin position="22"/>
        <end position="147"/>
    </location>
</feature>
<dbReference type="GeneID" id="11503943"/>
<dbReference type="InParanoid" id="G8ZV98"/>
<evidence type="ECO:0000256" key="1">
    <source>
        <dbReference type="SAM" id="MobiDB-lite"/>
    </source>
</evidence>
<sequence>MIPISDSRKTGPFMNCQPPYGNPPKPFSGRRDASKAAFFLARMQNHMIRFNFQDDLDKITHFSSDFLEGEAAQWYFALVRSGIRNSTVKEFLVSFQRKYYNSNAIDDVMDRMFNCCQESTLTNYNSYSAELAAVLPTDMINEKARMSKNANCQNEPMDVDPSHREPKNIRKQKLSPKERQLLKKLGIWFRCRAGQHKASQCPNVIST</sequence>
<dbReference type="HOGENOM" id="CLU_1327205_0_0_1"/>
<keyword evidence="4" id="KW-1185">Reference proteome</keyword>
<proteinExistence type="predicted"/>
<reference evidence="3 4" key="1">
    <citation type="journal article" date="2011" name="Proc. Natl. Acad. Sci. U.S.A.">
        <title>Evolutionary erosion of yeast sex chromosomes by mating-type switching accidents.</title>
        <authorList>
            <person name="Gordon J.L."/>
            <person name="Armisen D."/>
            <person name="Proux-Wera E."/>
            <person name="Oheigeartaigh S.S."/>
            <person name="Byrne K.P."/>
            <person name="Wolfe K.H."/>
        </authorList>
    </citation>
    <scope>NUCLEOTIDE SEQUENCE [LARGE SCALE GENOMIC DNA]</scope>
    <source>
        <strain evidence="4">ATCC 10662 / CBS 1146 / NBRC 0425 / NCYC 2629 / NRRL Y-866</strain>
    </source>
</reference>
<accession>G8ZV98</accession>
<dbReference type="Pfam" id="PF19259">
    <property type="entry name" value="Ty3_capsid"/>
    <property type="match status" value="1"/>
</dbReference>
<dbReference type="KEGG" id="tdl:TDEL_0E02990"/>
<feature type="region of interest" description="Disordered" evidence="1">
    <location>
        <begin position="1"/>
        <end position="29"/>
    </location>
</feature>
<evidence type="ECO:0000313" key="4">
    <source>
        <dbReference type="Proteomes" id="UP000005627"/>
    </source>
</evidence>
<dbReference type="AlphaFoldDB" id="G8ZV98"/>
<evidence type="ECO:0000259" key="2">
    <source>
        <dbReference type="Pfam" id="PF19259"/>
    </source>
</evidence>
<dbReference type="InterPro" id="IPR045358">
    <property type="entry name" value="Ty3_capsid"/>
</dbReference>
<organism evidence="3 4">
    <name type="scientific">Torulaspora delbrueckii</name>
    <name type="common">Yeast</name>
    <name type="synonym">Candida colliculosa</name>
    <dbReference type="NCBI Taxonomy" id="4950"/>
    <lineage>
        <taxon>Eukaryota</taxon>
        <taxon>Fungi</taxon>
        <taxon>Dikarya</taxon>
        <taxon>Ascomycota</taxon>
        <taxon>Saccharomycotina</taxon>
        <taxon>Saccharomycetes</taxon>
        <taxon>Saccharomycetales</taxon>
        <taxon>Saccharomycetaceae</taxon>
        <taxon>Torulaspora</taxon>
    </lineage>
</organism>
<dbReference type="OrthoDB" id="10596182at2759"/>
<dbReference type="RefSeq" id="XP_003681753.1">
    <property type="nucleotide sequence ID" value="XM_003681705.1"/>
</dbReference>